<feature type="transmembrane region" description="Helical" evidence="5">
    <location>
        <begin position="345"/>
        <end position="363"/>
    </location>
</feature>
<keyword evidence="2 5" id="KW-0812">Transmembrane</keyword>
<accession>A0ABU2Y5Y8</accession>
<feature type="transmembrane region" description="Helical" evidence="5">
    <location>
        <begin position="245"/>
        <end position="267"/>
    </location>
</feature>
<feature type="domain" description="Sodium/calcium exchanger membrane region" evidence="6">
    <location>
        <begin position="40"/>
        <end position="193"/>
    </location>
</feature>
<comment type="subcellular location">
    <subcellularLocation>
        <location evidence="1">Membrane</location>
        <topology evidence="1">Multi-pass membrane protein</topology>
    </subcellularLocation>
</comment>
<feature type="transmembrane region" description="Helical" evidence="5">
    <location>
        <begin position="106"/>
        <end position="128"/>
    </location>
</feature>
<feature type="domain" description="Sodium/calcium exchanger membrane region" evidence="6">
    <location>
        <begin position="222"/>
        <end position="362"/>
    </location>
</feature>
<evidence type="ECO:0000313" key="7">
    <source>
        <dbReference type="EMBL" id="MDT0553034.1"/>
    </source>
</evidence>
<dbReference type="PANTHER" id="PTHR37958:SF1">
    <property type="entry name" value="SODIUM-POTASSIUM_PROTON ANTIPORTER CHAA"/>
    <property type="match status" value="1"/>
</dbReference>
<feature type="transmembrane region" description="Helical" evidence="5">
    <location>
        <begin position="36"/>
        <end position="59"/>
    </location>
</feature>
<evidence type="ECO:0000256" key="4">
    <source>
        <dbReference type="ARBA" id="ARBA00023136"/>
    </source>
</evidence>
<feature type="transmembrane region" description="Helical" evidence="5">
    <location>
        <begin position="316"/>
        <end position="338"/>
    </location>
</feature>
<dbReference type="InterPro" id="IPR004837">
    <property type="entry name" value="NaCa_Exmemb"/>
</dbReference>
<reference evidence="7 8" key="1">
    <citation type="submission" date="2023-09" db="EMBL/GenBank/DDBJ databases">
        <authorList>
            <person name="Rey-Velasco X."/>
        </authorList>
    </citation>
    <scope>NUCLEOTIDE SEQUENCE [LARGE SCALE GENOMIC DNA]</scope>
    <source>
        <strain evidence="7 8">P050</strain>
    </source>
</reference>
<dbReference type="Pfam" id="PF01699">
    <property type="entry name" value="Na_Ca_ex"/>
    <property type="match status" value="2"/>
</dbReference>
<evidence type="ECO:0000259" key="6">
    <source>
        <dbReference type="Pfam" id="PF01699"/>
    </source>
</evidence>
<feature type="transmembrane region" description="Helical" evidence="5">
    <location>
        <begin position="169"/>
        <end position="191"/>
    </location>
</feature>
<dbReference type="PANTHER" id="PTHR37958">
    <property type="entry name" value="SODIUM-POTASSIUM/PROTON ANTIPORTER CHAA"/>
    <property type="match status" value="1"/>
</dbReference>
<keyword evidence="8" id="KW-1185">Reference proteome</keyword>
<name>A0ABU2Y5Y8_9FLAO</name>
<protein>
    <recommendedName>
        <fullName evidence="6">Sodium/calcium exchanger membrane region domain-containing protein</fullName>
    </recommendedName>
</protein>
<feature type="transmembrane region" description="Helical" evidence="5">
    <location>
        <begin position="12"/>
        <end position="30"/>
    </location>
</feature>
<organism evidence="7 8">
    <name type="scientific">Urechidicola vernalis</name>
    <dbReference type="NCBI Taxonomy" id="3075600"/>
    <lineage>
        <taxon>Bacteria</taxon>
        <taxon>Pseudomonadati</taxon>
        <taxon>Bacteroidota</taxon>
        <taxon>Flavobacteriia</taxon>
        <taxon>Flavobacteriales</taxon>
        <taxon>Flavobacteriaceae</taxon>
        <taxon>Urechidicola</taxon>
    </lineage>
</organism>
<feature type="transmembrane region" description="Helical" evidence="5">
    <location>
        <begin position="288"/>
        <end position="310"/>
    </location>
</feature>
<evidence type="ECO:0000256" key="2">
    <source>
        <dbReference type="ARBA" id="ARBA00022692"/>
    </source>
</evidence>
<feature type="transmembrane region" description="Helical" evidence="5">
    <location>
        <begin position="71"/>
        <end position="94"/>
    </location>
</feature>
<gene>
    <name evidence="7" type="ORF">RM519_07245</name>
</gene>
<comment type="caution">
    <text evidence="7">The sequence shown here is derived from an EMBL/GenBank/DDBJ whole genome shotgun (WGS) entry which is preliminary data.</text>
</comment>
<dbReference type="Proteomes" id="UP001252186">
    <property type="component" value="Unassembled WGS sequence"/>
</dbReference>
<evidence type="ECO:0000256" key="3">
    <source>
        <dbReference type="ARBA" id="ARBA00022989"/>
    </source>
</evidence>
<keyword evidence="4 5" id="KW-0472">Membrane</keyword>
<evidence type="ECO:0000313" key="8">
    <source>
        <dbReference type="Proteomes" id="UP001252186"/>
    </source>
</evidence>
<dbReference type="InterPro" id="IPR052946">
    <property type="entry name" value="Alkaline_pH_Ca-Antiporter"/>
</dbReference>
<evidence type="ECO:0000256" key="5">
    <source>
        <dbReference type="SAM" id="Phobius"/>
    </source>
</evidence>
<feature type="transmembrane region" description="Helical" evidence="5">
    <location>
        <begin position="140"/>
        <end position="157"/>
    </location>
</feature>
<feature type="transmembrane region" description="Helical" evidence="5">
    <location>
        <begin position="220"/>
        <end position="239"/>
    </location>
</feature>
<dbReference type="RefSeq" id="WP_311593015.1">
    <property type="nucleotide sequence ID" value="NZ_JAVRHV010000003.1"/>
</dbReference>
<dbReference type="Gene3D" id="1.20.1420.30">
    <property type="entry name" value="NCX, central ion-binding region"/>
    <property type="match status" value="1"/>
</dbReference>
<dbReference type="InterPro" id="IPR044880">
    <property type="entry name" value="NCX_ion-bd_dom_sf"/>
</dbReference>
<sequence length="364" mass="39757">MKALLKNEYPLFIGFAAVLLFFGPGKNWLADLGDNMIVTAICFIGIFGVMLWASFKVVLHADMLAIKLGEPFGTLILTLSVILIEVLLISSIMLTGEDNPTLGRDMMFSVIMIVLNGLTGLVLVIGGLKHFEQRFNTQGAQTYLIILIPLAALSLLLPNFTQSSETGTFSFNLTWIEISVTVILYVAFLFAQTSRHKEYFQLSYSEALHHEEHEPKSLKYHMLFLAAYMLVIILLSKSLSKIIDFGIGEIGFPVALGGLLVAILVLAPEAMAAAKSSLKNDLQRAINISLGSGLATISLTVPAILLIGMFTDKKVILGLGPEDSFLLLLTLAVSIITFSGKRSNFIQGIVHLALFVIYLALIFD</sequence>
<dbReference type="EMBL" id="JAVRHV010000003">
    <property type="protein sequence ID" value="MDT0553034.1"/>
    <property type="molecule type" value="Genomic_DNA"/>
</dbReference>
<keyword evidence="3 5" id="KW-1133">Transmembrane helix</keyword>
<proteinExistence type="predicted"/>
<evidence type="ECO:0000256" key="1">
    <source>
        <dbReference type="ARBA" id="ARBA00004141"/>
    </source>
</evidence>